<evidence type="ECO:0000313" key="8">
    <source>
        <dbReference type="Proteomes" id="UP001165653"/>
    </source>
</evidence>
<dbReference type="SUPFAM" id="SSF143011">
    <property type="entry name" value="RelE-like"/>
    <property type="match status" value="1"/>
</dbReference>
<organism evidence="7 8">
    <name type="scientific">Luteolibacter rhizosphaerae</name>
    <dbReference type="NCBI Taxonomy" id="2989719"/>
    <lineage>
        <taxon>Bacteria</taxon>
        <taxon>Pseudomonadati</taxon>
        <taxon>Verrucomicrobiota</taxon>
        <taxon>Verrucomicrobiia</taxon>
        <taxon>Verrucomicrobiales</taxon>
        <taxon>Verrucomicrobiaceae</taxon>
        <taxon>Luteolibacter</taxon>
    </lineage>
</organism>
<accession>A0ABT3FZH2</accession>
<evidence type="ECO:0000256" key="3">
    <source>
        <dbReference type="ARBA" id="ARBA00022722"/>
    </source>
</evidence>
<keyword evidence="5" id="KW-0378">Hydrolase</keyword>
<name>A0ABT3FZH2_9BACT</name>
<evidence type="ECO:0000256" key="2">
    <source>
        <dbReference type="ARBA" id="ARBA00022649"/>
    </source>
</evidence>
<evidence type="ECO:0000313" key="7">
    <source>
        <dbReference type="EMBL" id="MCW1912661.1"/>
    </source>
</evidence>
<proteinExistence type="inferred from homology"/>
<evidence type="ECO:0000256" key="4">
    <source>
        <dbReference type="ARBA" id="ARBA00022759"/>
    </source>
</evidence>
<dbReference type="Gene3D" id="3.30.2310.20">
    <property type="entry name" value="RelE-like"/>
    <property type="match status" value="1"/>
</dbReference>
<keyword evidence="2" id="KW-1277">Toxin-antitoxin system</keyword>
<gene>
    <name evidence="7" type="ORF">OJ996_03685</name>
</gene>
<comment type="similarity">
    <text evidence="1">Belongs to the YoeB family.</text>
</comment>
<evidence type="ECO:0000256" key="6">
    <source>
        <dbReference type="ARBA" id="ARBA00030388"/>
    </source>
</evidence>
<dbReference type="RefSeq" id="WP_264511289.1">
    <property type="nucleotide sequence ID" value="NZ_JAPDDR010000002.1"/>
</dbReference>
<comment type="caution">
    <text evidence="7">The sequence shown here is derived from an EMBL/GenBank/DDBJ whole genome shotgun (WGS) entry which is preliminary data.</text>
</comment>
<evidence type="ECO:0000256" key="5">
    <source>
        <dbReference type="ARBA" id="ARBA00022801"/>
    </source>
</evidence>
<keyword evidence="3" id="KW-0540">Nuclease</keyword>
<sequence length="89" mass="10512">MSPIDRLLIFDRDFLDDLPHWVSTDRKVALRILELIEAIRSDPFGGIGKPEPLRHLGSGVWSRRITQEHRLVYKVKDDRVLFAQARYHY</sequence>
<dbReference type="NCBIfam" id="TIGR02116">
    <property type="entry name" value="toxin_Txe_YoeB"/>
    <property type="match status" value="1"/>
</dbReference>
<dbReference type="Pfam" id="PF06769">
    <property type="entry name" value="YoeB_toxin"/>
    <property type="match status" value="1"/>
</dbReference>
<protein>
    <recommendedName>
        <fullName evidence="6">Putative mRNA interferase YoeB</fullName>
    </recommendedName>
</protein>
<evidence type="ECO:0000256" key="1">
    <source>
        <dbReference type="ARBA" id="ARBA00008172"/>
    </source>
</evidence>
<keyword evidence="8" id="KW-1185">Reference proteome</keyword>
<dbReference type="Proteomes" id="UP001165653">
    <property type="component" value="Unassembled WGS sequence"/>
</dbReference>
<dbReference type="PANTHER" id="PTHR38039">
    <property type="entry name" value="TOXIN YOEB"/>
    <property type="match status" value="1"/>
</dbReference>
<dbReference type="PANTHER" id="PTHR38039:SF1">
    <property type="entry name" value="TOXIN YOEB"/>
    <property type="match status" value="1"/>
</dbReference>
<reference evidence="7" key="1">
    <citation type="submission" date="2022-10" db="EMBL/GenBank/DDBJ databases">
        <title>Luteolibacter sp. GHJ8, whole genome shotgun sequencing project.</title>
        <authorList>
            <person name="Zhao G."/>
            <person name="Shen L."/>
        </authorList>
    </citation>
    <scope>NUCLEOTIDE SEQUENCE</scope>
    <source>
        <strain evidence="7">GHJ8</strain>
    </source>
</reference>
<dbReference type="EMBL" id="JAPDDR010000002">
    <property type="protein sequence ID" value="MCW1912661.1"/>
    <property type="molecule type" value="Genomic_DNA"/>
</dbReference>
<dbReference type="InterPro" id="IPR035093">
    <property type="entry name" value="RelE/ParE_toxin_dom_sf"/>
</dbReference>
<dbReference type="InterPro" id="IPR009614">
    <property type="entry name" value="YoeB_toxin"/>
</dbReference>
<keyword evidence="4" id="KW-0255">Endonuclease</keyword>